<dbReference type="AlphaFoldDB" id="T1DAT1"/>
<reference evidence="5" key="1">
    <citation type="submission" date="2013-08" db="EMBL/GenBank/DDBJ databases">
        <authorList>
            <person name="Mendez C."/>
            <person name="Richter M."/>
            <person name="Ferrer M."/>
            <person name="Sanchez J."/>
        </authorList>
    </citation>
    <scope>NUCLEOTIDE SEQUENCE</scope>
</reference>
<dbReference type="SUPFAM" id="SSF52540">
    <property type="entry name" value="P-loop containing nucleoside triphosphate hydrolases"/>
    <property type="match status" value="1"/>
</dbReference>
<sequence length="247" mass="27102">MDLLSVQGLTKRYSGVTALSDVSFTISEGEILGLIGPNGAGKSTLFGLLSGMILRTSGQILYRGVDLSRWPPHRRCHEGLVQTFQLARGFPDLTVEQNVRVGRTFGVRRLQRHSEPLSVDEILEITELSDRRSQRGNELTLAGRKRLEVARALATAPRLLLLDEVMAGLNPTELEGVVAMIQRIHARGISLLVTEHVVESLFRLVHRVLVLHHGQLLFSGNIQDAGRDPAVLEAYLGRVEPAAPSVA</sequence>
<dbReference type="GO" id="GO:0016887">
    <property type="term" value="F:ATP hydrolysis activity"/>
    <property type="evidence" value="ECO:0007669"/>
    <property type="project" value="InterPro"/>
</dbReference>
<feature type="domain" description="ABC transporter" evidence="4">
    <location>
        <begin position="4"/>
        <end position="238"/>
    </location>
</feature>
<dbReference type="InterPro" id="IPR003439">
    <property type="entry name" value="ABC_transporter-like_ATP-bd"/>
</dbReference>
<dbReference type="GO" id="GO:0005304">
    <property type="term" value="F:L-valine transmembrane transporter activity"/>
    <property type="evidence" value="ECO:0007669"/>
    <property type="project" value="TreeGrafter"/>
</dbReference>
<dbReference type="GO" id="GO:0005886">
    <property type="term" value="C:plasma membrane"/>
    <property type="evidence" value="ECO:0007669"/>
    <property type="project" value="TreeGrafter"/>
</dbReference>
<comment type="caution">
    <text evidence="5">The sequence shown here is derived from an EMBL/GenBank/DDBJ whole genome shotgun (WGS) entry which is preliminary data.</text>
</comment>
<keyword evidence="3 5" id="KW-0067">ATP-binding</keyword>
<evidence type="ECO:0000313" key="5">
    <source>
        <dbReference type="EMBL" id="EQD79255.1"/>
    </source>
</evidence>
<protein>
    <submittedName>
        <fullName evidence="5">Branched-chain amino acid ABC transporter, ATP-binding protein</fullName>
    </submittedName>
</protein>
<dbReference type="PANTHER" id="PTHR45772:SF7">
    <property type="entry name" value="AMINO ACID ABC TRANSPORTER ATP-BINDING PROTEIN"/>
    <property type="match status" value="1"/>
</dbReference>
<dbReference type="GO" id="GO:0015808">
    <property type="term" value="P:L-alanine transport"/>
    <property type="evidence" value="ECO:0007669"/>
    <property type="project" value="TreeGrafter"/>
</dbReference>
<dbReference type="CDD" id="cd03219">
    <property type="entry name" value="ABC_Mj1267_LivG_branched"/>
    <property type="match status" value="1"/>
</dbReference>
<evidence type="ECO:0000256" key="1">
    <source>
        <dbReference type="ARBA" id="ARBA00022448"/>
    </source>
</evidence>
<dbReference type="InterPro" id="IPR003593">
    <property type="entry name" value="AAA+_ATPase"/>
</dbReference>
<dbReference type="SMART" id="SM00382">
    <property type="entry name" value="AAA"/>
    <property type="match status" value="1"/>
</dbReference>
<dbReference type="GO" id="GO:0005524">
    <property type="term" value="F:ATP binding"/>
    <property type="evidence" value="ECO:0007669"/>
    <property type="project" value="UniProtKB-KW"/>
</dbReference>
<dbReference type="GO" id="GO:0042941">
    <property type="term" value="P:D-alanine transmembrane transport"/>
    <property type="evidence" value="ECO:0007669"/>
    <property type="project" value="TreeGrafter"/>
</dbReference>
<keyword evidence="2" id="KW-0547">Nucleotide-binding</keyword>
<dbReference type="GO" id="GO:1903805">
    <property type="term" value="P:L-valine import across plasma membrane"/>
    <property type="evidence" value="ECO:0007669"/>
    <property type="project" value="TreeGrafter"/>
</dbReference>
<evidence type="ECO:0000256" key="3">
    <source>
        <dbReference type="ARBA" id="ARBA00022840"/>
    </source>
</evidence>
<dbReference type="PANTHER" id="PTHR45772">
    <property type="entry name" value="CONSERVED COMPONENT OF ABC TRANSPORTER FOR NATURAL AMINO ACIDS-RELATED"/>
    <property type="match status" value="1"/>
</dbReference>
<dbReference type="Gene3D" id="3.40.50.300">
    <property type="entry name" value="P-loop containing nucleotide triphosphate hydrolases"/>
    <property type="match status" value="1"/>
</dbReference>
<reference evidence="5" key="2">
    <citation type="journal article" date="2014" name="ISME J.">
        <title>Microbial stratification in low pH oxic and suboxic macroscopic growths along an acid mine drainage.</title>
        <authorList>
            <person name="Mendez-Garcia C."/>
            <person name="Mesa V."/>
            <person name="Sprenger R.R."/>
            <person name="Richter M."/>
            <person name="Diez M.S."/>
            <person name="Solano J."/>
            <person name="Bargiela R."/>
            <person name="Golyshina O.V."/>
            <person name="Manteca A."/>
            <person name="Ramos J.L."/>
            <person name="Gallego J.R."/>
            <person name="Llorente I."/>
            <person name="Martins Dos Santos V.A."/>
            <person name="Jensen O.N."/>
            <person name="Pelaez A.I."/>
            <person name="Sanchez J."/>
            <person name="Ferrer M."/>
        </authorList>
    </citation>
    <scope>NUCLEOTIDE SEQUENCE</scope>
</reference>
<evidence type="ECO:0000259" key="4">
    <source>
        <dbReference type="PROSITE" id="PS50893"/>
    </source>
</evidence>
<keyword evidence="1" id="KW-0813">Transport</keyword>
<dbReference type="InterPro" id="IPR051120">
    <property type="entry name" value="ABC_AA/LPS_Transport"/>
</dbReference>
<accession>T1DAT1</accession>
<dbReference type="Pfam" id="PF00005">
    <property type="entry name" value="ABC_tran"/>
    <property type="match status" value="1"/>
</dbReference>
<name>T1DAT1_9ZZZZ</name>
<dbReference type="InterPro" id="IPR027417">
    <property type="entry name" value="P-loop_NTPase"/>
</dbReference>
<dbReference type="GO" id="GO:0015192">
    <property type="term" value="F:L-phenylalanine transmembrane transporter activity"/>
    <property type="evidence" value="ECO:0007669"/>
    <property type="project" value="TreeGrafter"/>
</dbReference>
<dbReference type="GO" id="GO:1903806">
    <property type="term" value="P:L-isoleucine import across plasma membrane"/>
    <property type="evidence" value="ECO:0007669"/>
    <property type="project" value="TreeGrafter"/>
</dbReference>
<organism evidence="5">
    <name type="scientific">mine drainage metagenome</name>
    <dbReference type="NCBI Taxonomy" id="410659"/>
    <lineage>
        <taxon>unclassified sequences</taxon>
        <taxon>metagenomes</taxon>
        <taxon>ecological metagenomes</taxon>
    </lineage>
</organism>
<dbReference type="GO" id="GO:0015188">
    <property type="term" value="F:L-isoleucine transmembrane transporter activity"/>
    <property type="evidence" value="ECO:0007669"/>
    <property type="project" value="TreeGrafter"/>
</dbReference>
<dbReference type="EMBL" id="AUZY01000228">
    <property type="protein sequence ID" value="EQD79255.1"/>
    <property type="molecule type" value="Genomic_DNA"/>
</dbReference>
<proteinExistence type="predicted"/>
<gene>
    <name evidence="5" type="ORF">B1B_00299</name>
</gene>
<evidence type="ECO:0000256" key="2">
    <source>
        <dbReference type="ARBA" id="ARBA00022741"/>
    </source>
</evidence>
<dbReference type="PROSITE" id="PS50893">
    <property type="entry name" value="ABC_TRANSPORTER_2"/>
    <property type="match status" value="1"/>
</dbReference>